<protein>
    <submittedName>
        <fullName evidence="2">Aste57867_21830 protein</fullName>
    </submittedName>
</protein>
<reference evidence="1" key="2">
    <citation type="submission" date="2019-06" db="EMBL/GenBank/DDBJ databases">
        <title>Genomics analysis of Aphanomyces spp. identifies a new class of oomycete effector associated with host adaptation.</title>
        <authorList>
            <person name="Gaulin E."/>
        </authorList>
    </citation>
    <scope>NUCLEOTIDE SEQUENCE</scope>
    <source>
        <strain evidence="1">CBS 578.67</strain>
    </source>
</reference>
<accession>A0A485LJT4</accession>
<name>A0A485LJT4_9STRA</name>
<dbReference type="Proteomes" id="UP000332933">
    <property type="component" value="Unassembled WGS sequence"/>
</dbReference>
<evidence type="ECO:0000313" key="2">
    <source>
        <dbReference type="EMBL" id="VFT98499.1"/>
    </source>
</evidence>
<proteinExistence type="predicted"/>
<dbReference type="EMBL" id="VJMH01007007">
    <property type="protein sequence ID" value="KAF0686386.1"/>
    <property type="molecule type" value="Genomic_DNA"/>
</dbReference>
<dbReference type="AlphaFoldDB" id="A0A485LJT4"/>
<dbReference type="EMBL" id="CAADRA010007033">
    <property type="protein sequence ID" value="VFT98499.1"/>
    <property type="molecule type" value="Genomic_DNA"/>
</dbReference>
<keyword evidence="3" id="KW-1185">Reference proteome</keyword>
<reference evidence="2 3" key="1">
    <citation type="submission" date="2019-03" db="EMBL/GenBank/DDBJ databases">
        <authorList>
            <person name="Gaulin E."/>
            <person name="Dumas B."/>
        </authorList>
    </citation>
    <scope>NUCLEOTIDE SEQUENCE [LARGE SCALE GENOMIC DNA]</scope>
    <source>
        <strain evidence="2">CBS 568.67</strain>
    </source>
</reference>
<gene>
    <name evidence="2" type="primary">Aste57867_21830</name>
    <name evidence="1" type="ORF">As57867_021761</name>
    <name evidence="2" type="ORF">ASTE57867_21830</name>
</gene>
<evidence type="ECO:0000313" key="1">
    <source>
        <dbReference type="EMBL" id="KAF0686386.1"/>
    </source>
</evidence>
<sequence length="419" mass="46823">MQKRLNLPVHECAHALQSTASDTPNDLTGDSSDHVKIDTANELQVAVNVLPSSAASLSSYVSASMSCRTAWGLWFHENNKHPPLRSLRKKDLCSKEYRCLLNVRNVMERLMTVAVNRGLVASEGALELMSRGEIEALFDDVLAAFLADCGPGCTLTHASPIIKVLTWNAVLPPLAKVIFPTKSCREIWRLWFKGDALTRGTPYRRGTFWETHSPARDTSKRVLAALVQTGVDALVVPPLTSEALLEGMQDDALMDLFDKIFPHFVDQFDASVRAYITPTKICHSIVRYMVPTKWTKHAAHNLQHTAPKKRSAISCRRMWHLWFKGDAASGGIPYRHCHTKSNSHLSIESWGEAKLVMNQLVALGTVKDDALEAMATKALMATFDKVFRVFVRRSIGARFRSLARPEKACKTLLTYIRRS</sequence>
<dbReference type="OrthoDB" id="81468at2759"/>
<organism evidence="2 3">
    <name type="scientific">Aphanomyces stellatus</name>
    <dbReference type="NCBI Taxonomy" id="120398"/>
    <lineage>
        <taxon>Eukaryota</taxon>
        <taxon>Sar</taxon>
        <taxon>Stramenopiles</taxon>
        <taxon>Oomycota</taxon>
        <taxon>Saprolegniomycetes</taxon>
        <taxon>Saprolegniales</taxon>
        <taxon>Verrucalvaceae</taxon>
        <taxon>Aphanomyces</taxon>
    </lineage>
</organism>
<evidence type="ECO:0000313" key="3">
    <source>
        <dbReference type="Proteomes" id="UP000332933"/>
    </source>
</evidence>